<dbReference type="EMBL" id="PQSP01000006">
    <property type="protein sequence ID" value="RUS66200.1"/>
    <property type="molecule type" value="Genomic_DNA"/>
</dbReference>
<dbReference type="AlphaFoldDB" id="A0A433SBU0"/>
<feature type="transmembrane region" description="Helical" evidence="5">
    <location>
        <begin position="179"/>
        <end position="200"/>
    </location>
</feature>
<dbReference type="Gene3D" id="1.20.120.1630">
    <property type="match status" value="1"/>
</dbReference>
<feature type="transmembrane region" description="Helical" evidence="5">
    <location>
        <begin position="87"/>
        <end position="110"/>
    </location>
</feature>
<evidence type="ECO:0000256" key="1">
    <source>
        <dbReference type="ARBA" id="ARBA00004141"/>
    </source>
</evidence>
<accession>A0A433SBU0</accession>
<dbReference type="Proteomes" id="UP000286947">
    <property type="component" value="Unassembled WGS sequence"/>
</dbReference>
<keyword evidence="2 5" id="KW-0812">Transmembrane</keyword>
<evidence type="ECO:0000256" key="2">
    <source>
        <dbReference type="ARBA" id="ARBA00022692"/>
    </source>
</evidence>
<evidence type="ECO:0008006" key="8">
    <source>
        <dbReference type="Google" id="ProtNLM"/>
    </source>
</evidence>
<evidence type="ECO:0000313" key="6">
    <source>
        <dbReference type="EMBL" id="RUS66200.1"/>
    </source>
</evidence>
<dbReference type="GO" id="GO:0004671">
    <property type="term" value="F:protein C-terminal S-isoprenylcysteine carboxyl O-methyltransferase activity"/>
    <property type="evidence" value="ECO:0007669"/>
    <property type="project" value="InterPro"/>
</dbReference>
<evidence type="ECO:0000256" key="5">
    <source>
        <dbReference type="SAM" id="Phobius"/>
    </source>
</evidence>
<proteinExistence type="predicted"/>
<feature type="transmembrane region" description="Helical" evidence="5">
    <location>
        <begin position="292"/>
        <end position="317"/>
    </location>
</feature>
<feature type="transmembrane region" description="Helical" evidence="5">
    <location>
        <begin position="122"/>
        <end position="139"/>
    </location>
</feature>
<feature type="transmembrane region" description="Helical" evidence="5">
    <location>
        <begin position="47"/>
        <end position="66"/>
    </location>
</feature>
<comment type="subcellular location">
    <subcellularLocation>
        <location evidence="1">Membrane</location>
        <topology evidence="1">Multi-pass membrane protein</topology>
    </subcellularLocation>
</comment>
<evidence type="ECO:0000256" key="3">
    <source>
        <dbReference type="ARBA" id="ARBA00022989"/>
    </source>
</evidence>
<gene>
    <name evidence="6" type="ORF">CUZ56_02279</name>
</gene>
<keyword evidence="3 5" id="KW-1133">Transmembrane helix</keyword>
<dbReference type="InterPro" id="IPR007269">
    <property type="entry name" value="ICMT_MeTrfase"/>
</dbReference>
<reference evidence="6 7" key="1">
    <citation type="submission" date="2018-01" db="EMBL/GenBank/DDBJ databases">
        <title>Saezia sanguinis gen. nov., sp. nov., in the order Burkholderiales isolated from human blood.</title>
        <authorList>
            <person name="Medina-Pascual M.J."/>
            <person name="Valdezate S."/>
            <person name="Monzon S."/>
            <person name="Cuesta I."/>
            <person name="Carrasco G."/>
            <person name="Villalon P."/>
            <person name="Saez-Nieto J.A."/>
        </authorList>
    </citation>
    <scope>NUCLEOTIDE SEQUENCE [LARGE SCALE GENOMIC DNA]</scope>
    <source>
        <strain evidence="6 7">CNM695-12</strain>
    </source>
</reference>
<feature type="transmembrane region" description="Helical" evidence="5">
    <location>
        <begin position="206"/>
        <end position="230"/>
    </location>
</feature>
<name>A0A433SBU0_9BURK</name>
<keyword evidence="4 5" id="KW-0472">Membrane</keyword>
<sequence length="415" mass="48036">MQKYEKFHLKDEQTVSSAVSAWTGVAGIFGLLAALIVVYLVRPGYTVAWLILMGSAAVPMLFAEYYRNRHWKSLVIAPGIFTYQQILGWKIRGLLFAGLIWVVTLTVFQFANMAVTATLLEFLPWLGPVLLVYLLFYLIKVRSEDWEPGTLLSLGYALDQQGYHWDVWKNTARNHLIKAFFLPLMIDASYLWLVMFYHDLERGFQIAWYFVPMALLYLIDTVYATIGYMCNSHRLDTHIRSSNPYLLAWVAALVCYPPLMFLRENAGLMLYTQNGSGTGGAPWMVWFERGSLLFYSWGAVIVALTVIYAWATVIFGIRFSNLTNRGIITNGPYRYFKHPAYLAKNLSWWFLYVPFLSMASGWHTLQMVGALLVTNMIYWCRAKTEEWHLMQDPQYQAYSKWIARNGLFARMKKLF</sequence>
<dbReference type="GO" id="GO:0016020">
    <property type="term" value="C:membrane"/>
    <property type="evidence" value="ECO:0007669"/>
    <property type="project" value="UniProtKB-SubCell"/>
</dbReference>
<feature type="transmembrane region" description="Helical" evidence="5">
    <location>
        <begin position="21"/>
        <end position="41"/>
    </location>
</feature>
<comment type="caution">
    <text evidence="6">The sequence shown here is derived from an EMBL/GenBank/DDBJ whole genome shotgun (WGS) entry which is preliminary data.</text>
</comment>
<protein>
    <recommendedName>
        <fullName evidence="8">Protein-S-isoprenylcysteine O-methyltransferase Ste14</fullName>
    </recommendedName>
</protein>
<evidence type="ECO:0000256" key="4">
    <source>
        <dbReference type="ARBA" id="ARBA00023136"/>
    </source>
</evidence>
<keyword evidence="7" id="KW-1185">Reference proteome</keyword>
<feature type="transmembrane region" description="Helical" evidence="5">
    <location>
        <begin position="242"/>
        <end position="262"/>
    </location>
</feature>
<dbReference type="Pfam" id="PF04140">
    <property type="entry name" value="ICMT"/>
    <property type="match status" value="1"/>
</dbReference>
<organism evidence="6 7">
    <name type="scientific">Saezia sanguinis</name>
    <dbReference type="NCBI Taxonomy" id="1965230"/>
    <lineage>
        <taxon>Bacteria</taxon>
        <taxon>Pseudomonadati</taxon>
        <taxon>Pseudomonadota</taxon>
        <taxon>Betaproteobacteria</taxon>
        <taxon>Burkholderiales</taxon>
        <taxon>Saeziaceae</taxon>
        <taxon>Saezia</taxon>
    </lineage>
</organism>
<evidence type="ECO:0000313" key="7">
    <source>
        <dbReference type="Proteomes" id="UP000286947"/>
    </source>
</evidence>